<evidence type="ECO:0008006" key="3">
    <source>
        <dbReference type="Google" id="ProtNLM"/>
    </source>
</evidence>
<keyword evidence="2" id="KW-1185">Reference proteome</keyword>
<gene>
    <name evidence="1" type="ORF">GCM10009867_17130</name>
</gene>
<dbReference type="Proteomes" id="UP001501326">
    <property type="component" value="Unassembled WGS sequence"/>
</dbReference>
<protein>
    <recommendedName>
        <fullName evidence="3">RNA polymerase subunit sigma-70</fullName>
    </recommendedName>
</protein>
<evidence type="ECO:0000313" key="1">
    <source>
        <dbReference type="EMBL" id="GAA2735251.1"/>
    </source>
</evidence>
<organism evidence="1 2">
    <name type="scientific">Pedococcus aerophilus</name>
    <dbReference type="NCBI Taxonomy" id="436356"/>
    <lineage>
        <taxon>Bacteria</taxon>
        <taxon>Bacillati</taxon>
        <taxon>Actinomycetota</taxon>
        <taxon>Actinomycetes</taxon>
        <taxon>Micrococcales</taxon>
        <taxon>Intrasporangiaceae</taxon>
        <taxon>Pedococcus</taxon>
    </lineage>
</organism>
<dbReference type="SUPFAM" id="SSF88659">
    <property type="entry name" value="Sigma3 and sigma4 domains of RNA polymerase sigma factors"/>
    <property type="match status" value="1"/>
</dbReference>
<reference evidence="1 2" key="1">
    <citation type="journal article" date="2019" name="Int. J. Syst. Evol. Microbiol.">
        <title>The Global Catalogue of Microorganisms (GCM) 10K type strain sequencing project: providing services to taxonomists for standard genome sequencing and annotation.</title>
        <authorList>
            <consortium name="The Broad Institute Genomics Platform"/>
            <consortium name="The Broad Institute Genome Sequencing Center for Infectious Disease"/>
            <person name="Wu L."/>
            <person name="Ma J."/>
        </authorList>
    </citation>
    <scope>NUCLEOTIDE SEQUENCE [LARGE SCALE GENOMIC DNA]</scope>
    <source>
        <strain evidence="1 2">JCM 16378</strain>
    </source>
</reference>
<evidence type="ECO:0000313" key="2">
    <source>
        <dbReference type="Proteomes" id="UP001501326"/>
    </source>
</evidence>
<sequence length="106" mass="11652">MPPSRRKSKQRRAGYRPGTLSRELADAITAEAARLDEPTEPLAVIAGVGEVFASLDDALAELALPRLKAIADLRRQGWSYDRIAAETKLSKGRVAQLAREAKTRRL</sequence>
<dbReference type="RefSeq" id="WP_344192145.1">
    <property type="nucleotide sequence ID" value="NZ_BAAARN010000001.1"/>
</dbReference>
<proteinExistence type="predicted"/>
<dbReference type="InterPro" id="IPR013324">
    <property type="entry name" value="RNA_pol_sigma_r3/r4-like"/>
</dbReference>
<comment type="caution">
    <text evidence="1">The sequence shown here is derived from an EMBL/GenBank/DDBJ whole genome shotgun (WGS) entry which is preliminary data.</text>
</comment>
<dbReference type="EMBL" id="BAAARN010000001">
    <property type="protein sequence ID" value="GAA2735251.1"/>
    <property type="molecule type" value="Genomic_DNA"/>
</dbReference>
<name>A0ABN3ULN5_9MICO</name>
<accession>A0ABN3ULN5</accession>